<dbReference type="AlphaFoldDB" id="A0A6I1MRU4"/>
<dbReference type="Gene3D" id="2.40.10.10">
    <property type="entry name" value="Trypsin-like serine proteases"/>
    <property type="match status" value="1"/>
</dbReference>
<protein>
    <recommendedName>
        <fullName evidence="3">Serine protease</fullName>
    </recommendedName>
</protein>
<proteinExistence type="predicted"/>
<evidence type="ECO:0000313" key="1">
    <source>
        <dbReference type="EMBL" id="MPQ43611.1"/>
    </source>
</evidence>
<name>A0A6I1MRU4_9CLOT</name>
<dbReference type="OrthoDB" id="104542at2"/>
<sequence>MESLVEKNIKDIISKYNKFFLSKKNVFAIGLGQKFIKNINTHELCLKIFVEKKEPSNVLLEKDLIPKNFLGIKLDVMELGEINYFFNSYDNDTANNNLAFSPEFLSRIRPIQSGCSISQYKKKTWGTLGAIVFGNKYNTPYILSNYHVMGGSDKQTSVAPILQPAAVFDGVNNFNIIATVTRSIPLEPISSNLANFVDCAIAKILPYVKYTKNIFNIGEILGTSIPKLNNKIKKVGARTGYTEGKILAINVISNSTINGNKYYYKDQILVSRMSDSGDSGSVYVNSYNKAIGLGFGGAKNGTFLNPIDLVLNVLKVHF</sequence>
<comment type="caution">
    <text evidence="1">The sequence shown here is derived from an EMBL/GenBank/DDBJ whole genome shotgun (WGS) entry which is preliminary data.</text>
</comment>
<keyword evidence="2" id="KW-1185">Reference proteome</keyword>
<dbReference type="Proteomes" id="UP000430345">
    <property type="component" value="Unassembled WGS sequence"/>
</dbReference>
<evidence type="ECO:0008006" key="3">
    <source>
        <dbReference type="Google" id="ProtNLM"/>
    </source>
</evidence>
<dbReference type="InterPro" id="IPR009003">
    <property type="entry name" value="Peptidase_S1_PA"/>
</dbReference>
<dbReference type="EMBL" id="WHJC01000085">
    <property type="protein sequence ID" value="MPQ43611.1"/>
    <property type="molecule type" value="Genomic_DNA"/>
</dbReference>
<dbReference type="RefSeq" id="WP_152889286.1">
    <property type="nucleotide sequence ID" value="NZ_WHJC01000085.1"/>
</dbReference>
<evidence type="ECO:0000313" key="2">
    <source>
        <dbReference type="Proteomes" id="UP000430345"/>
    </source>
</evidence>
<reference evidence="1 2" key="1">
    <citation type="submission" date="2019-10" db="EMBL/GenBank/DDBJ databases">
        <title>The Genome Sequence of Clostridium tarantellae Isolated from Fish Brain.</title>
        <authorList>
            <person name="Bano L."/>
            <person name="Kiel M."/>
            <person name="Sales G."/>
            <person name="Doxey A.C."/>
            <person name="Mansfield M.J."/>
            <person name="Schiavone M."/>
            <person name="Rossetto O."/>
            <person name="Pirazzini M."/>
            <person name="Dobrindt U."/>
            <person name="Montecucco C."/>
        </authorList>
    </citation>
    <scope>NUCLEOTIDE SEQUENCE [LARGE SCALE GENOMIC DNA]</scope>
    <source>
        <strain evidence="1 2">DSM 3997</strain>
    </source>
</reference>
<organism evidence="1 2">
    <name type="scientific">Clostridium tarantellae</name>
    <dbReference type="NCBI Taxonomy" id="39493"/>
    <lineage>
        <taxon>Bacteria</taxon>
        <taxon>Bacillati</taxon>
        <taxon>Bacillota</taxon>
        <taxon>Clostridia</taxon>
        <taxon>Eubacteriales</taxon>
        <taxon>Clostridiaceae</taxon>
        <taxon>Clostridium</taxon>
    </lineage>
</organism>
<dbReference type="SUPFAM" id="SSF50494">
    <property type="entry name" value="Trypsin-like serine proteases"/>
    <property type="match status" value="1"/>
</dbReference>
<accession>A0A6I1MRU4</accession>
<dbReference type="InterPro" id="IPR043504">
    <property type="entry name" value="Peptidase_S1_PA_chymotrypsin"/>
</dbReference>
<gene>
    <name evidence="1" type="ORF">GBZ86_07550</name>
</gene>